<reference evidence="7" key="1">
    <citation type="submission" date="2025-08" db="UniProtKB">
        <authorList>
            <consortium name="RefSeq"/>
        </authorList>
    </citation>
    <scope>IDENTIFICATION</scope>
    <source>
        <tissue evidence="7">Thorax and Abdomen</tissue>
    </source>
</reference>
<dbReference type="PROSITE" id="PS50240">
    <property type="entry name" value="TRYPSIN_DOM"/>
    <property type="match status" value="1"/>
</dbReference>
<feature type="disulfide bond" evidence="2">
    <location>
        <begin position="2509"/>
        <end position="2524"/>
    </location>
</feature>
<feature type="compositionally biased region" description="Basic and acidic residues" evidence="3">
    <location>
        <begin position="754"/>
        <end position="780"/>
    </location>
</feature>
<feature type="compositionally biased region" description="Basic and acidic residues" evidence="3">
    <location>
        <begin position="1079"/>
        <end position="1090"/>
    </location>
</feature>
<dbReference type="Gene3D" id="4.10.400.10">
    <property type="entry name" value="Low-density Lipoprotein Receptor"/>
    <property type="match status" value="5"/>
</dbReference>
<feature type="compositionally biased region" description="Basic and acidic residues" evidence="3">
    <location>
        <begin position="1392"/>
        <end position="1405"/>
    </location>
</feature>
<evidence type="ECO:0000256" key="4">
    <source>
        <dbReference type="SAM" id="Phobius"/>
    </source>
</evidence>
<sequence>MSDGGTDNPAFSNDEGHHGSDNSNSTLENSHTESLQNSQITVESDYRTPIDEASSAATSQKVDNGHRQSFVSQHYVEPVRTSPEPQYKTETRIELPADNQEKLPSATKSNGVHGNGNNNDASFLNTSAASIQSNDGKKEQVEAVNLELVSMRPYNGANAQSKGQEACEVPADPYEEYFVPVNEHRKYIRSPDAEVETTVAGVRFDLGPGLGREGLSLRDPTAGLVDYSHWRNALRGEKLYVTKDKRSRSSYWRRIVCWGCGLLVLAIAIIIAILAATGVILTQEETQPLESDGHTSSRQFGDIKTSGSQEYMRNPPVSPPPEASTLPPWQTTDETLYETVPKAFDGLLTLDNFNWTEGMDNPKSRVYRDVSQEIEENLKEKLHLVANLSVVKVYNISRNGEVKFRISYPPVPAPEQMRNEVEKTLQETGSMVGKYHLSKLDISRLIDDCKHGEMNCSDSCRYDYSEGVFVCSCLNGKVLEADGTSCRDENDLSNVDMNEDISHVHGTEGYAQDGVQGRSRGHETTFSPIHQELDNSQAVPVEMDEPHITSEMPTMHEHHHETVYEPDTVSEPEPTGEPKSEPEPNLESEPKVEPIVTPKSEPEPTSEPKAEPEPTSEPEAEPVPSVEPEPVFQPKAEPEPSVEPEPSSEPNAEPEPSVEPEPSSEPNAEPVPSVEPVPVSEPKVETESSVQLEPTSEPSVERESMFKPKVEPEPSVEPEPTSEPKAEPEPSVESEPKFEPKAEPEPTVEPEPATEPKSEPQAKSEPAPEPKVTVAEHEPDTTTAANSTTKLVEPVEPVSEPQPSVEPEPENTLMAEPKVEPVANDEIQTESILVTHSRPESDSPSVSSDHYNTVLHTNVESEEGTPSSTEYSQVSGDSAGAKSQSTVDGNSNADEKWNTLAPTSMPEAEKEFEGQTEHNLTSGKTLQAEENSESMKSDNQTEPILPFSNITPIHESQPSQNEPEHNIVPSVDSIYHLEGRQGMNNETSVMVPQNPAQFENVTASGADVEHNLRSENNPEVTQAESSTAPVNDLALQDDLVQHFVLPSESQSEAAPVTESKENSTVSHAPATQTVQSGESENKTETVEKFEQPQGVSGATIGESRSKAIPDYDSFLDSVIQPTSTPTPIRESIPVIELAEEPESESDSAPFFTATIKPSASVEPERVNTSEKMPETMVEAKSGFASEDSNSKSNSSMVEPSLTTMNDTGSNGIDGIPSTSSNEQTLPETTEYNVIENMPKTVYQILPKLLSENVEPLIEANKNVTSSDDQHIMVIANTESSTEHSAHSIIPELSPEQIASVHSTENSIHNDSKLDDVAKINEYHPTENIDHTETLQNSPKQPSLLPENSMVTEHPSYPVVFAENSVEHSADKGEFSDEKHVENMSPYLPDIQHEKEISKKAPRLDKDEQDEPNPFDAHIPDVIAHHSEESGNKSKLQSDSSNIYFNGALNEVREHLNDTDFELSVPTKINNETQMHQVGYSVEDVRNQEPVIMSGVAVENAESSTQVHLENNPDDTSSEDSNNLQNTDNTEEVSLQDLSNRNGHNQSVSVIDNGLNEHHLHVTNESSIEGKAGQASKDEVHTDAERGNEPAVNSSIHSEGTNDSEEILSVIPLEDDDETSDNRQAVPDSENESSSPQNSEKKIIEGTTETANISTSSKEISNTSSDTQKPAHSEKVVVDYTERIFEDHYNDIVDENESNLAKHFGEENKGQNINDVVDRSNTSASSNAQNTTVVPVQSDVDIVKNNQTLTEQSTEHNEISHSSYTDLNERTPVQNTREQVSTIPNNTNVEADANTLTDHTEITTVESISDTQTTILPEIINGHSNEAKLTTEIPILPLELERMIPVTETVLQNDETTTTEKHHDQQTNDTNTVSAVLGEGEKSATVLPPPIFFHGSSLEGNATTQVPIMPDELQTTENEIFTTSTPAKILQSEEKLMDHSINYERGQHEHLINNNSQVNQEEMGNDHLRNIQNTSIPVLHLTTESQTLPSVQDGMVLINVENTNATENGNLYPQERTETVEDSTQKFKPHNETEISQPDLTGIENVKSTNSEYRTTILKKLTPSIPEETEMQQDKETKVTTQSPMITTDDIRPVSEAVVDDVMPYKFDYKQLFTPTGKPKFVEEDEPSEDELRVIPLEKQDVKKKAVEKKTLDKYKYKKEKELSFQNIGNLATAVAEDRETPTTTMLSVEIPPAIITEIMINEPSVQQEENSTRQTLVNTSGSPRTIVDNIEPNIPTISEAVVHEMTLGNNKSETLLPRTDSEIHVMDNENNTHVESLSDIISPEAKDISKNSANIPAEETIQNSSTSSNIPSIETKIGTDSENRPEIESNQNASDTVVLIQNNPSSTTTRSVIDQYITKINDAVPEAVHIEENLKQHSSTDTLPVAETTVAAPNPTSDVQNNDNISKIETTDNVSSNHETFLTQSTSSSEASIDSVTKGENTYEVTEKLTTTTGSIEIPVSIIESVKLSTGGPIELPNPLFSKCAAGQFQCVNGTSKDSAYCVSLAAKCDSENDCSDGSDEFNCEKEGCPGNFQCSSGQCLKRNLVCNGIEDCDDGSDEKSCQEWKCQFDEFQCPNGRCIPILWQCNGRPDCEDHRDEYSCAESCGNDEYLCPTEKWCIPLTWHCNGIPECAHGEDEKLCDCALDQFKCQTGGCVPVDLVCDGVEHCPDHSDEWDCLTANLTVGLSAVEIQKEEDDHENHGDSDLIGRATILKIKQPNGERRVVCADNWTTELSDAFCRTQGYFSSEATDMIASDEGLKLLKLKSTADLKAPFVTNFEQTDICETGKIVQISCEEFSCGSHYPEGPTARLAGGTPAGEGQWSSVALLKERKHGIACTASVLSPMYALASYSCVHKYRQSNGWQLFTGSDMLIPHAVKSIVPYPQVKYNQFLYNNDMTLVELEEPLVFSRNVSAVCLPQHPIQPRQLCVTAGWGFPMNGEVNLQQYLKFLPVPTYDSEECNATSHYAGFITKDNICAGFTDTDKGPCYNDEGAPLMCASETGRWELQGLLSHHSRCSRGHPAIYSSLAPAVSWLHHSVPALQTRP</sequence>
<dbReference type="PROSITE" id="PS50068">
    <property type="entry name" value="LDLRA_2"/>
    <property type="match status" value="5"/>
</dbReference>
<dbReference type="InterPro" id="IPR036055">
    <property type="entry name" value="LDL_receptor-like_sf"/>
</dbReference>
<feature type="region of interest" description="Disordered" evidence="3">
    <location>
        <begin position="1749"/>
        <end position="1791"/>
    </location>
</feature>
<feature type="compositionally biased region" description="Basic and acidic residues" evidence="3">
    <location>
        <begin position="2317"/>
        <end position="2327"/>
    </location>
</feature>
<feature type="compositionally biased region" description="Basic and acidic residues" evidence="3">
    <location>
        <begin position="87"/>
        <end position="101"/>
    </location>
</feature>
<feature type="region of interest" description="Disordered" evidence="3">
    <location>
        <begin position="1392"/>
        <end position="1417"/>
    </location>
</feature>
<feature type="compositionally biased region" description="Polar residues" evidence="3">
    <location>
        <begin position="1014"/>
        <end position="1029"/>
    </location>
</feature>
<feature type="compositionally biased region" description="Polar residues" evidence="3">
    <location>
        <begin position="850"/>
        <end position="892"/>
    </location>
</feature>
<feature type="compositionally biased region" description="Polar residues" evidence="3">
    <location>
        <begin position="917"/>
        <end position="929"/>
    </location>
</feature>
<feature type="disulfide bond" evidence="2">
    <location>
        <begin position="2649"/>
        <end position="2667"/>
    </location>
</feature>
<feature type="compositionally biased region" description="Basic and acidic residues" evidence="3">
    <location>
        <begin position="907"/>
        <end position="916"/>
    </location>
</feature>
<feature type="compositionally biased region" description="Basic and acidic residues" evidence="3">
    <location>
        <begin position="699"/>
        <end position="712"/>
    </location>
</feature>
<feature type="compositionally biased region" description="Polar residues" evidence="3">
    <location>
        <begin position="287"/>
        <end position="311"/>
    </location>
</feature>
<feature type="region of interest" description="Disordered" evidence="3">
    <location>
        <begin position="1"/>
        <end position="123"/>
    </location>
</feature>
<evidence type="ECO:0000313" key="6">
    <source>
        <dbReference type="Proteomes" id="UP000829291"/>
    </source>
</evidence>
<dbReference type="Pfam" id="PF00057">
    <property type="entry name" value="Ldl_recept_a"/>
    <property type="match status" value="5"/>
</dbReference>
<feature type="compositionally biased region" description="Polar residues" evidence="3">
    <location>
        <begin position="1759"/>
        <end position="1791"/>
    </location>
</feature>
<feature type="compositionally biased region" description="Basic and acidic residues" evidence="3">
    <location>
        <begin position="1162"/>
        <end position="1173"/>
    </location>
</feature>
<dbReference type="SMART" id="SM00020">
    <property type="entry name" value="Tryp_SPc"/>
    <property type="match status" value="1"/>
</dbReference>
<feature type="disulfide bond" evidence="2">
    <location>
        <begin position="2625"/>
        <end position="2640"/>
    </location>
</feature>
<feature type="compositionally biased region" description="Basic and acidic residues" evidence="3">
    <location>
        <begin position="722"/>
        <end position="744"/>
    </location>
</feature>
<feature type="compositionally biased region" description="Polar residues" evidence="3">
    <location>
        <begin position="106"/>
        <end position="123"/>
    </location>
</feature>
<feature type="region of interest" description="Disordered" evidence="3">
    <location>
        <begin position="2299"/>
        <end position="2334"/>
    </location>
</feature>
<dbReference type="Pfam" id="PF15494">
    <property type="entry name" value="SRCR_2"/>
    <property type="match status" value="1"/>
</dbReference>
<feature type="compositionally biased region" description="Low complexity" evidence="3">
    <location>
        <begin position="644"/>
        <end position="681"/>
    </location>
</feature>
<gene>
    <name evidence="7" type="primary">LOC107217370</name>
</gene>
<keyword evidence="4" id="KW-1133">Transmembrane helix</keyword>
<dbReference type="InterPro" id="IPR001254">
    <property type="entry name" value="Trypsin_dom"/>
</dbReference>
<evidence type="ECO:0000256" key="3">
    <source>
        <dbReference type="SAM" id="MobiDB-lite"/>
    </source>
</evidence>
<dbReference type="RefSeq" id="XP_046593242.1">
    <property type="nucleotide sequence ID" value="XM_046737286.1"/>
</dbReference>
<feature type="region of interest" description="Disordered" evidence="3">
    <location>
        <begin position="555"/>
        <end position="1105"/>
    </location>
</feature>
<dbReference type="GeneID" id="107217370"/>
<dbReference type="Gene3D" id="2.40.10.10">
    <property type="entry name" value="Trypsin-like serine proteases"/>
    <property type="match status" value="1"/>
</dbReference>
<feature type="region of interest" description="Disordered" evidence="3">
    <location>
        <begin position="287"/>
        <end position="328"/>
    </location>
</feature>
<feature type="compositionally biased region" description="Low complexity" evidence="3">
    <location>
        <begin position="792"/>
        <end position="805"/>
    </location>
</feature>
<feature type="disulfide bond" evidence="2">
    <location>
        <begin position="2642"/>
        <end position="2654"/>
    </location>
</feature>
<dbReference type="PANTHER" id="PTHR24252:SF7">
    <property type="entry name" value="HYALIN"/>
    <property type="match status" value="1"/>
</dbReference>
<dbReference type="Pfam" id="PF00089">
    <property type="entry name" value="Trypsin"/>
    <property type="match status" value="1"/>
</dbReference>
<comment type="caution">
    <text evidence="2">Lacks conserved residue(s) required for the propagation of feature annotation.</text>
</comment>
<dbReference type="SUPFAM" id="SSF57424">
    <property type="entry name" value="LDL receptor-like module"/>
    <property type="match status" value="5"/>
</dbReference>
<name>A0ABM3FZ02_NEOLC</name>
<dbReference type="SMART" id="SM00192">
    <property type="entry name" value="LDLa"/>
    <property type="match status" value="5"/>
</dbReference>
<dbReference type="SUPFAM" id="SSF50494">
    <property type="entry name" value="Trypsin-like serine proteases"/>
    <property type="match status" value="1"/>
</dbReference>
<dbReference type="CDD" id="cd00190">
    <property type="entry name" value="Tryp_SPc"/>
    <property type="match status" value="1"/>
</dbReference>
<evidence type="ECO:0000259" key="5">
    <source>
        <dbReference type="PROSITE" id="PS50240"/>
    </source>
</evidence>
<dbReference type="PRINTS" id="PR00261">
    <property type="entry name" value="LDLRECEPTOR"/>
</dbReference>
<feature type="compositionally biased region" description="Basic and acidic residues" evidence="3">
    <location>
        <begin position="576"/>
        <end position="592"/>
    </location>
</feature>
<evidence type="ECO:0000256" key="2">
    <source>
        <dbReference type="PROSITE-ProRule" id="PRU00124"/>
    </source>
</evidence>
<keyword evidence="1 2" id="KW-1015">Disulfide bond</keyword>
<feature type="compositionally biased region" description="Polar residues" evidence="3">
    <location>
        <begin position="982"/>
        <end position="1003"/>
    </location>
</feature>
<dbReference type="PANTHER" id="PTHR24252">
    <property type="entry name" value="ACROSIN-RELATED"/>
    <property type="match status" value="1"/>
</dbReference>
<keyword evidence="4" id="KW-0812">Transmembrane</keyword>
<feature type="region of interest" description="Disordered" evidence="3">
    <location>
        <begin position="1563"/>
        <end position="1673"/>
    </location>
</feature>
<dbReference type="InterPro" id="IPR002172">
    <property type="entry name" value="LDrepeatLR_classA_rpt"/>
</dbReference>
<feature type="region of interest" description="Disordered" evidence="3">
    <location>
        <begin position="1205"/>
        <end position="1224"/>
    </location>
</feature>
<proteinExistence type="predicted"/>
<feature type="region of interest" description="Disordered" evidence="3">
    <location>
        <begin position="1500"/>
        <end position="1531"/>
    </location>
</feature>
<feature type="compositionally biased region" description="Polar residues" evidence="3">
    <location>
        <begin position="21"/>
        <end position="42"/>
    </location>
</feature>
<feature type="disulfide bond" evidence="2">
    <location>
        <begin position="2567"/>
        <end position="2579"/>
    </location>
</feature>
<feature type="compositionally biased region" description="Polar residues" evidence="3">
    <location>
        <begin position="55"/>
        <end position="72"/>
    </location>
</feature>
<dbReference type="Proteomes" id="UP000829291">
    <property type="component" value="Chromosome 4"/>
</dbReference>
<dbReference type="InterPro" id="IPR023415">
    <property type="entry name" value="LDLR_class-A_CS"/>
</dbReference>
<feature type="transmembrane region" description="Helical" evidence="4">
    <location>
        <begin position="255"/>
        <end position="281"/>
    </location>
</feature>
<dbReference type="InterPro" id="IPR009003">
    <property type="entry name" value="Peptidase_S1_PA"/>
</dbReference>
<feature type="disulfide bond" evidence="2">
    <location>
        <begin position="2586"/>
        <end position="2601"/>
    </location>
</feature>
<keyword evidence="6" id="KW-1185">Reference proteome</keyword>
<feature type="compositionally biased region" description="Polar residues" evidence="3">
    <location>
        <begin position="2299"/>
        <end position="2312"/>
    </location>
</feature>
<dbReference type="CDD" id="cd00112">
    <property type="entry name" value="LDLa"/>
    <property type="match status" value="5"/>
</dbReference>
<feature type="compositionally biased region" description="Basic and acidic residues" evidence="3">
    <location>
        <begin position="1575"/>
        <end position="1587"/>
    </location>
</feature>
<feature type="disulfide bond" evidence="2">
    <location>
        <begin position="2661"/>
        <end position="2676"/>
    </location>
</feature>
<feature type="domain" description="Peptidase S1" evidence="5">
    <location>
        <begin position="2810"/>
        <end position="3038"/>
    </location>
</feature>
<feature type="compositionally biased region" description="Polar residues" evidence="3">
    <location>
        <begin position="1590"/>
        <end position="1600"/>
    </location>
</feature>
<feature type="compositionally biased region" description="Polar residues" evidence="3">
    <location>
        <begin position="1062"/>
        <end position="1078"/>
    </location>
</feature>
<feature type="compositionally biased region" description="Polar residues" evidence="3">
    <location>
        <begin position="1518"/>
        <end position="1531"/>
    </location>
</feature>
<dbReference type="PROSITE" id="PS01209">
    <property type="entry name" value="LDLRA_1"/>
    <property type="match status" value="4"/>
</dbReference>
<feature type="disulfide bond" evidence="2">
    <location>
        <begin position="2574"/>
        <end position="2592"/>
    </location>
</feature>
<protein>
    <submittedName>
        <fullName evidence="7">Microtubule-associated protein futsch isoform X2</fullName>
    </submittedName>
</protein>
<dbReference type="InterPro" id="IPR043504">
    <property type="entry name" value="Peptidase_S1_PA_chymotrypsin"/>
</dbReference>
<feature type="compositionally biased region" description="Polar residues" evidence="3">
    <location>
        <begin position="781"/>
        <end position="790"/>
    </location>
</feature>
<keyword evidence="4" id="KW-0472">Membrane</keyword>
<accession>A0ABM3FZ02</accession>
<organism evidence="6 7">
    <name type="scientific">Neodiprion lecontei</name>
    <name type="common">Redheaded pine sawfly</name>
    <dbReference type="NCBI Taxonomy" id="441921"/>
    <lineage>
        <taxon>Eukaryota</taxon>
        <taxon>Metazoa</taxon>
        <taxon>Ecdysozoa</taxon>
        <taxon>Arthropoda</taxon>
        <taxon>Hexapoda</taxon>
        <taxon>Insecta</taxon>
        <taxon>Pterygota</taxon>
        <taxon>Neoptera</taxon>
        <taxon>Endopterygota</taxon>
        <taxon>Hymenoptera</taxon>
        <taxon>Tenthredinoidea</taxon>
        <taxon>Diprionidae</taxon>
        <taxon>Diprioninae</taxon>
        <taxon>Neodiprion</taxon>
    </lineage>
</organism>
<evidence type="ECO:0000256" key="1">
    <source>
        <dbReference type="ARBA" id="ARBA00023157"/>
    </source>
</evidence>
<feature type="disulfide bond" evidence="2">
    <location>
        <begin position="2547"/>
        <end position="2562"/>
    </location>
</feature>
<feature type="disulfide bond" evidence="2">
    <location>
        <begin position="2535"/>
        <end position="2553"/>
    </location>
</feature>
<feature type="compositionally biased region" description="Low complexity" evidence="3">
    <location>
        <begin position="1651"/>
        <end position="1664"/>
    </location>
</feature>
<evidence type="ECO:0000313" key="7">
    <source>
        <dbReference type="RefSeq" id="XP_046593242.1"/>
    </source>
</evidence>
<feature type="region of interest" description="Disordered" evidence="3">
    <location>
        <begin position="1138"/>
        <end position="1174"/>
    </location>
</feature>
<dbReference type="InterPro" id="IPR001190">
    <property type="entry name" value="SRCR"/>
</dbReference>
<feature type="compositionally biased region" description="Polar residues" evidence="3">
    <location>
        <begin position="937"/>
        <end position="961"/>
    </location>
</feature>
<feature type="compositionally biased region" description="Basic and acidic residues" evidence="3">
    <location>
        <begin position="600"/>
        <end position="612"/>
    </location>
</feature>